<evidence type="ECO:0000313" key="3">
    <source>
        <dbReference type="Proteomes" id="UP000249739"/>
    </source>
</evidence>
<proteinExistence type="predicted"/>
<dbReference type="CDD" id="cd16385">
    <property type="entry name" value="IcmL"/>
    <property type="match status" value="1"/>
</dbReference>
<dbReference type="Proteomes" id="UP000249739">
    <property type="component" value="Unassembled WGS sequence"/>
</dbReference>
<accession>A0A2W5HLI0</accession>
<gene>
    <name evidence="2" type="ORF">DI586_03320</name>
</gene>
<evidence type="ECO:0000313" key="2">
    <source>
        <dbReference type="EMBL" id="PZP56542.1"/>
    </source>
</evidence>
<dbReference type="AlphaFoldDB" id="A0A2W5HLI0"/>
<dbReference type="Pfam" id="PF11393">
    <property type="entry name" value="T4BSS_DotI_IcmL"/>
    <property type="match status" value="1"/>
</dbReference>
<dbReference type="EMBL" id="QFOT01000022">
    <property type="protein sequence ID" value="PZP56542.1"/>
    <property type="molecule type" value="Genomic_DNA"/>
</dbReference>
<feature type="chain" id="PRO_5016130019" description="Type IV secretion protein IcmL" evidence="1">
    <location>
        <begin position="24"/>
        <end position="211"/>
    </location>
</feature>
<evidence type="ECO:0000256" key="1">
    <source>
        <dbReference type="SAM" id="SignalP"/>
    </source>
</evidence>
<reference evidence="2 3" key="1">
    <citation type="submission" date="2017-08" db="EMBL/GenBank/DDBJ databases">
        <title>Infants hospitalized years apart are colonized by the same room-sourced microbial strains.</title>
        <authorList>
            <person name="Brooks B."/>
            <person name="Olm M.R."/>
            <person name="Firek B.A."/>
            <person name="Baker R."/>
            <person name="Thomas B.C."/>
            <person name="Morowitz M.J."/>
            <person name="Banfield J.F."/>
        </authorList>
    </citation>
    <scope>NUCLEOTIDE SEQUENCE [LARGE SCALE GENOMIC DNA]</scope>
    <source>
        <strain evidence="2">S2_006_000_R2_64</strain>
    </source>
</reference>
<evidence type="ECO:0008006" key="4">
    <source>
        <dbReference type="Google" id="ProtNLM"/>
    </source>
</evidence>
<feature type="signal peptide" evidence="1">
    <location>
        <begin position="1"/>
        <end position="23"/>
    </location>
</feature>
<keyword evidence="1" id="KW-0732">Signal</keyword>
<protein>
    <recommendedName>
        <fullName evidence="4">Type IV secretion protein IcmL</fullName>
    </recommendedName>
</protein>
<name>A0A2W5HLI0_9BACT</name>
<sequence length="211" mass="23605">MISSIRAANILILLMAFSFSALAQENPIPTKAPFQTDAATPASNGSKLMGMYDVERQEDVVPMDKPHRTSEQVATWVEESIATALNIQNGWDEQQKKAAPLFDSYGIQEYKKYLDTSGILNNLSAHNLQLNSIADSASVLLSEGALSGTYHWLYQMPVMLTYYDRGTKTLKNNKLRVQNQKIMVRVQVGRVAKARDDTGIVIERWSVLPLR</sequence>
<organism evidence="2 3">
    <name type="scientific">Micavibrio aeruginosavorus</name>
    <dbReference type="NCBI Taxonomy" id="349221"/>
    <lineage>
        <taxon>Bacteria</taxon>
        <taxon>Pseudomonadati</taxon>
        <taxon>Bdellovibrionota</taxon>
        <taxon>Bdellovibrionia</taxon>
        <taxon>Bdellovibrionales</taxon>
        <taxon>Pseudobdellovibrionaceae</taxon>
        <taxon>Micavibrio</taxon>
    </lineage>
</organism>
<dbReference type="InterPro" id="IPR021055">
    <property type="entry name" value="T4BSS_IcmL/DotI"/>
</dbReference>
<comment type="caution">
    <text evidence="2">The sequence shown here is derived from an EMBL/GenBank/DDBJ whole genome shotgun (WGS) entry which is preliminary data.</text>
</comment>